<evidence type="ECO:0000313" key="5">
    <source>
        <dbReference type="EMBL" id="MBB6074201.1"/>
    </source>
</evidence>
<dbReference type="Pfam" id="PF08448">
    <property type="entry name" value="PAS_4"/>
    <property type="match status" value="1"/>
</dbReference>
<evidence type="ECO:0000256" key="1">
    <source>
        <dbReference type="ARBA" id="ARBA00022801"/>
    </source>
</evidence>
<dbReference type="InterPro" id="IPR036457">
    <property type="entry name" value="PPM-type-like_dom_sf"/>
</dbReference>
<keyword evidence="2" id="KW-1133">Transmembrane helix</keyword>
<dbReference type="InterPro" id="IPR013656">
    <property type="entry name" value="PAS_4"/>
</dbReference>
<dbReference type="InterPro" id="IPR052016">
    <property type="entry name" value="Bact_Sigma-Reg"/>
</dbReference>
<evidence type="ECO:0000313" key="6">
    <source>
        <dbReference type="Proteomes" id="UP000591537"/>
    </source>
</evidence>
<keyword evidence="2" id="KW-0472">Membrane</keyword>
<feature type="transmembrane region" description="Helical" evidence="2">
    <location>
        <begin position="172"/>
        <end position="193"/>
    </location>
</feature>
<dbReference type="Gene3D" id="3.30.450.20">
    <property type="entry name" value="PAS domain"/>
    <property type="match status" value="2"/>
</dbReference>
<dbReference type="PANTHER" id="PTHR43156:SF2">
    <property type="entry name" value="STAGE II SPORULATION PROTEIN E"/>
    <property type="match status" value="1"/>
</dbReference>
<dbReference type="GO" id="GO:0016791">
    <property type="term" value="F:phosphatase activity"/>
    <property type="evidence" value="ECO:0007669"/>
    <property type="project" value="TreeGrafter"/>
</dbReference>
<dbReference type="Gene3D" id="3.60.40.10">
    <property type="entry name" value="PPM-type phosphatase domain"/>
    <property type="match status" value="1"/>
</dbReference>
<dbReference type="CDD" id="cd00130">
    <property type="entry name" value="PAS"/>
    <property type="match status" value="2"/>
</dbReference>
<dbReference type="InterPro" id="IPR001610">
    <property type="entry name" value="PAC"/>
</dbReference>
<reference evidence="5 6" key="1">
    <citation type="submission" date="2020-08" db="EMBL/GenBank/DDBJ databases">
        <title>Genomic Encyclopedia of Type Strains, Phase IV (KMG-IV): sequencing the most valuable type-strain genomes for metagenomic binning, comparative biology and taxonomic classification.</title>
        <authorList>
            <person name="Goeker M."/>
        </authorList>
    </citation>
    <scope>NUCLEOTIDE SEQUENCE [LARGE SCALE GENOMIC DNA]</scope>
    <source>
        <strain evidence="5 6">DSM 43350</strain>
    </source>
</reference>
<comment type="caution">
    <text evidence="5">The sequence shown here is derived from an EMBL/GenBank/DDBJ whole genome shotgun (WGS) entry which is preliminary data.</text>
</comment>
<dbReference type="SMART" id="SM00086">
    <property type="entry name" value="PAC"/>
    <property type="match status" value="2"/>
</dbReference>
<feature type="transmembrane region" description="Helical" evidence="2">
    <location>
        <begin position="280"/>
        <end position="303"/>
    </location>
</feature>
<feature type="transmembrane region" description="Helical" evidence="2">
    <location>
        <begin position="98"/>
        <end position="119"/>
    </location>
</feature>
<evidence type="ECO:0000259" key="4">
    <source>
        <dbReference type="PROSITE" id="PS50113"/>
    </source>
</evidence>
<organism evidence="5 6">
    <name type="scientific">Streptomyces paradoxus</name>
    <dbReference type="NCBI Taxonomy" id="66375"/>
    <lineage>
        <taxon>Bacteria</taxon>
        <taxon>Bacillati</taxon>
        <taxon>Actinomycetota</taxon>
        <taxon>Actinomycetes</taxon>
        <taxon>Kitasatosporales</taxon>
        <taxon>Streptomycetaceae</taxon>
        <taxon>Streptomyces</taxon>
    </lineage>
</organism>
<dbReference type="EMBL" id="JACHGV010000001">
    <property type="protein sequence ID" value="MBB6074201.1"/>
    <property type="molecule type" value="Genomic_DNA"/>
</dbReference>
<dbReference type="RefSeq" id="WP_184554065.1">
    <property type="nucleotide sequence ID" value="NZ_BAAARS010000001.1"/>
</dbReference>
<dbReference type="PANTHER" id="PTHR43156">
    <property type="entry name" value="STAGE II SPORULATION PROTEIN E-RELATED"/>
    <property type="match status" value="1"/>
</dbReference>
<proteinExistence type="predicted"/>
<feature type="transmembrane region" description="Helical" evidence="2">
    <location>
        <begin position="248"/>
        <end position="268"/>
    </location>
</feature>
<evidence type="ECO:0000256" key="2">
    <source>
        <dbReference type="SAM" id="Phobius"/>
    </source>
</evidence>
<dbReference type="InterPro" id="IPR035965">
    <property type="entry name" value="PAS-like_dom_sf"/>
</dbReference>
<dbReference type="Pfam" id="PF07228">
    <property type="entry name" value="SpoIIE"/>
    <property type="match status" value="1"/>
</dbReference>
<dbReference type="SMART" id="SM00331">
    <property type="entry name" value="PP2C_SIG"/>
    <property type="match status" value="1"/>
</dbReference>
<dbReference type="Pfam" id="PF13426">
    <property type="entry name" value="PAS_9"/>
    <property type="match status" value="1"/>
</dbReference>
<protein>
    <submittedName>
        <fullName evidence="5">PAS domain S-box-containing protein</fullName>
    </submittedName>
</protein>
<gene>
    <name evidence="5" type="ORF">HNR57_000085</name>
</gene>
<dbReference type="InterPro" id="IPR000700">
    <property type="entry name" value="PAS-assoc_C"/>
</dbReference>
<keyword evidence="1" id="KW-0378">Hydrolase</keyword>
<keyword evidence="6" id="KW-1185">Reference proteome</keyword>
<feature type="domain" description="PAS" evidence="3">
    <location>
        <begin position="320"/>
        <end position="374"/>
    </location>
</feature>
<keyword evidence="2" id="KW-0812">Transmembrane</keyword>
<dbReference type="Proteomes" id="UP000591537">
    <property type="component" value="Unassembled WGS sequence"/>
</dbReference>
<feature type="domain" description="PAS" evidence="3">
    <location>
        <begin position="445"/>
        <end position="493"/>
    </location>
</feature>
<dbReference type="NCBIfam" id="TIGR00229">
    <property type="entry name" value="sensory_box"/>
    <property type="match status" value="2"/>
</dbReference>
<feature type="transmembrane region" description="Helical" evidence="2">
    <location>
        <begin position="74"/>
        <end position="91"/>
    </location>
</feature>
<dbReference type="SMART" id="SM00091">
    <property type="entry name" value="PAS"/>
    <property type="match status" value="2"/>
</dbReference>
<sequence>MTRDQQMPGLPGVRSPEQADGLPFRPRILATARQVSGAAALAAGLLGLVSLVGWVSGADVLKEVLPGDSVAMKGNTAVALVTLGLSLYAISRGRIRPVALAVSCAAAVLVAVLGALTLAEDAIGAGLGIDELLFTDDTVHRGTGAPGRMAPNTAAALMAAGAGSLCAGVPRIPAWVSQILGLAVGALGMLRLYGAAYGVPELEKFGPYTGMALHTAVALVLVGTALFLARPGEGPAALLLNAGTTGALGRWLFVTVVIVPPLLGWAVLAAEDAGLFGERLGTGLLVFGHVAVFTAVIFTSLAVGRRVEVAQVRLEWQVRQNELLQAFMEHTPALVFIKDLEGRFLAVNTRFEQTLHLSREQILGGRDQDVLPPDLARQGQASDLAVLAEGRPVQRQKTFALPGGRREFLSTRFLLNDASGAPYALCGVYIDITDRVAAEREVQRSHRRFLALLESAPDATLITDGDGTVVMANPQVKRLFGRAPGDLVGTDVVGLVPTARRRRHQALLGAYLRLRDPKPIVLDRDLYGLRGDGSEFPVEVSVSSLQAEQETLVVLTVRDITERRRLEDERAERYEQQRRIAYTLQHSLMGEPPRLAYLPCAYRYLASVQDPGVGGDWFDVIPLDGHRTGVLIGDVMGRGLEAAAVMGQLRAASHALARTGATPSGLMSALDTFVGDLADQLVTCVYLVLDQGRHEVTLCSAGHLPVIALPPDGPACRLGAPVGVPLGVNDAGHAVPFEEVTMPLPPGSALVLYTDGLVERPGTDIEAQVDVLTHTVDDALKGAPVDDPGILDQAADHLIRTLIADADASDDDVTLLLLGVPGPS</sequence>
<dbReference type="InterPro" id="IPR000014">
    <property type="entry name" value="PAS"/>
</dbReference>
<dbReference type="PROSITE" id="PS50113">
    <property type="entry name" value="PAC"/>
    <property type="match status" value="1"/>
</dbReference>
<feature type="transmembrane region" description="Helical" evidence="2">
    <location>
        <begin position="205"/>
        <end position="228"/>
    </location>
</feature>
<dbReference type="PROSITE" id="PS50112">
    <property type="entry name" value="PAS"/>
    <property type="match status" value="2"/>
</dbReference>
<accession>A0A7W9T5Y9</accession>
<feature type="transmembrane region" description="Helical" evidence="2">
    <location>
        <begin position="35"/>
        <end position="54"/>
    </location>
</feature>
<dbReference type="AlphaFoldDB" id="A0A7W9T5Y9"/>
<dbReference type="InterPro" id="IPR001932">
    <property type="entry name" value="PPM-type_phosphatase-like_dom"/>
</dbReference>
<evidence type="ECO:0000259" key="3">
    <source>
        <dbReference type="PROSITE" id="PS50112"/>
    </source>
</evidence>
<dbReference type="SUPFAM" id="SSF55785">
    <property type="entry name" value="PYP-like sensor domain (PAS domain)"/>
    <property type="match status" value="2"/>
</dbReference>
<feature type="domain" description="PAC" evidence="4">
    <location>
        <begin position="522"/>
        <end position="572"/>
    </location>
</feature>
<name>A0A7W9T5Y9_9ACTN</name>